<dbReference type="RefSeq" id="WP_179489080.1">
    <property type="nucleotide sequence ID" value="NZ_JACCBV010000001.1"/>
</dbReference>
<evidence type="ECO:0000259" key="1">
    <source>
        <dbReference type="Pfam" id="PF12697"/>
    </source>
</evidence>
<feature type="domain" description="AB hydrolase-1" evidence="1">
    <location>
        <begin position="19"/>
        <end position="242"/>
    </location>
</feature>
<dbReference type="Pfam" id="PF12697">
    <property type="entry name" value="Abhydrolase_6"/>
    <property type="match status" value="1"/>
</dbReference>
<dbReference type="Gene3D" id="3.40.50.1820">
    <property type="entry name" value="alpha/beta hydrolase"/>
    <property type="match status" value="1"/>
</dbReference>
<gene>
    <name evidence="2" type="ORF">BJ991_001649</name>
</gene>
<dbReference type="PANTHER" id="PTHR37017:SF11">
    <property type="entry name" value="ESTERASE_LIPASE_THIOESTERASE DOMAIN-CONTAINING PROTEIN"/>
    <property type="match status" value="1"/>
</dbReference>
<proteinExistence type="predicted"/>
<comment type="caution">
    <text evidence="2">The sequence shown here is derived from an EMBL/GenBank/DDBJ whole genome shotgun (WGS) entry which is preliminary data.</text>
</comment>
<reference evidence="2 3" key="1">
    <citation type="submission" date="2020-07" db="EMBL/GenBank/DDBJ databases">
        <title>Sequencing the genomes of 1000 actinobacteria strains.</title>
        <authorList>
            <person name="Klenk H.-P."/>
        </authorList>
    </citation>
    <scope>NUCLEOTIDE SEQUENCE [LARGE SCALE GENOMIC DNA]</scope>
    <source>
        <strain evidence="2 3">DSM 24662</strain>
    </source>
</reference>
<dbReference type="SUPFAM" id="SSF53474">
    <property type="entry name" value="alpha/beta-Hydrolases"/>
    <property type="match status" value="1"/>
</dbReference>
<dbReference type="InterPro" id="IPR029058">
    <property type="entry name" value="AB_hydrolase_fold"/>
</dbReference>
<evidence type="ECO:0000313" key="3">
    <source>
        <dbReference type="Proteomes" id="UP000576969"/>
    </source>
</evidence>
<organism evidence="2 3">
    <name type="scientific">Microbacterium immunditiarum</name>
    <dbReference type="NCBI Taxonomy" id="337480"/>
    <lineage>
        <taxon>Bacteria</taxon>
        <taxon>Bacillati</taxon>
        <taxon>Actinomycetota</taxon>
        <taxon>Actinomycetes</taxon>
        <taxon>Micrococcales</taxon>
        <taxon>Microbacteriaceae</taxon>
        <taxon>Microbacterium</taxon>
    </lineage>
</organism>
<protein>
    <submittedName>
        <fullName evidence="2">Pimeloyl-ACP methyl ester carboxylesterase</fullName>
    </submittedName>
</protein>
<accession>A0A7Y9GNA1</accession>
<evidence type="ECO:0000313" key="2">
    <source>
        <dbReference type="EMBL" id="NYE19621.1"/>
    </source>
</evidence>
<dbReference type="InterPro" id="IPR000073">
    <property type="entry name" value="AB_hydrolase_1"/>
</dbReference>
<dbReference type="AlphaFoldDB" id="A0A7Y9GNA1"/>
<sequence length="256" mass="26278">MSGTSLADSQSAGRDKPTVVLVHGSWADASSWSEVIARLDHDGFAVRALPNELRTLSGDAAVVRAFLQAVAGPVVLVAHSYGGAVITNAATGLANVQALVYVNAFAPDAGESAFQLAGPDSALAVPDPTTVFDLVPPALPPTPDSAVYLKESAVFGPFASGLGDDDKRLVHATQRPAAFGALTEPSGEPAWKTIPSWYVLGLTDQIIPPAAQRAMAERAGATVTEYDAGHLGLLSESATVVDVIEEAALGAGARVR</sequence>
<keyword evidence="3" id="KW-1185">Reference proteome</keyword>
<dbReference type="EMBL" id="JACCBV010000001">
    <property type="protein sequence ID" value="NYE19621.1"/>
    <property type="molecule type" value="Genomic_DNA"/>
</dbReference>
<dbReference type="Proteomes" id="UP000576969">
    <property type="component" value="Unassembled WGS sequence"/>
</dbReference>
<dbReference type="GO" id="GO:0003824">
    <property type="term" value="F:catalytic activity"/>
    <property type="evidence" value="ECO:0007669"/>
    <property type="project" value="UniProtKB-ARBA"/>
</dbReference>
<dbReference type="PANTHER" id="PTHR37017">
    <property type="entry name" value="AB HYDROLASE-1 DOMAIN-CONTAINING PROTEIN-RELATED"/>
    <property type="match status" value="1"/>
</dbReference>
<dbReference type="InterPro" id="IPR052897">
    <property type="entry name" value="Sec-Metab_Biosynth_Hydrolase"/>
</dbReference>
<name>A0A7Y9GNA1_9MICO</name>